<evidence type="ECO:0000313" key="6">
    <source>
        <dbReference type="EMBL" id="GAA96424.1"/>
    </source>
</evidence>
<reference evidence="6 7" key="1">
    <citation type="journal article" date="2011" name="J. Gen. Appl. Microbiol.">
        <title>Draft genome sequencing of the enigmatic basidiomycete Mixia osmundae.</title>
        <authorList>
            <person name="Nishida H."/>
            <person name="Nagatsuka Y."/>
            <person name="Sugiyama J."/>
        </authorList>
    </citation>
    <scope>NUCLEOTIDE SEQUENCE [LARGE SCALE GENOMIC DNA]</scope>
    <source>
        <strain evidence="7">CBS 9802 / IAM 14324 / JCM 22182 / KY 12970</strain>
    </source>
</reference>
<name>G7E0R4_MIXOS</name>
<dbReference type="Gene3D" id="2.120.10.80">
    <property type="entry name" value="Kelch-type beta propeller"/>
    <property type="match status" value="1"/>
</dbReference>
<dbReference type="STRING" id="764103.G7E0R4"/>
<evidence type="ECO:0000256" key="4">
    <source>
        <dbReference type="SAM" id="Phobius"/>
    </source>
</evidence>
<dbReference type="InterPro" id="IPR036028">
    <property type="entry name" value="SH3-like_dom_sf"/>
</dbReference>
<dbReference type="OrthoDB" id="2503993at2759"/>
<protein>
    <recommendedName>
        <fullName evidence="5">SH3 domain-containing protein</fullName>
    </recommendedName>
</protein>
<proteinExistence type="predicted"/>
<dbReference type="Pfam" id="PF20843">
    <property type="entry name" value="Rax2_3"/>
    <property type="match status" value="1"/>
</dbReference>
<evidence type="ECO:0000256" key="2">
    <source>
        <dbReference type="PROSITE-ProRule" id="PRU00192"/>
    </source>
</evidence>
<keyword evidence="4" id="KW-1133">Transmembrane helix</keyword>
<feature type="compositionally biased region" description="Low complexity" evidence="3">
    <location>
        <begin position="272"/>
        <end position="292"/>
    </location>
</feature>
<dbReference type="SUPFAM" id="SSF50965">
    <property type="entry name" value="Galactose oxidase, central domain"/>
    <property type="match status" value="3"/>
</dbReference>
<dbReference type="Proteomes" id="UP000009131">
    <property type="component" value="Unassembled WGS sequence"/>
</dbReference>
<dbReference type="InParanoid" id="G7E0R4"/>
<keyword evidence="4" id="KW-0472">Membrane</keyword>
<keyword evidence="1 2" id="KW-0728">SH3 domain</keyword>
<feature type="domain" description="SH3" evidence="5">
    <location>
        <begin position="1374"/>
        <end position="1430"/>
    </location>
</feature>
<evidence type="ECO:0000259" key="5">
    <source>
        <dbReference type="PROSITE" id="PS50002"/>
    </source>
</evidence>
<dbReference type="GO" id="GO:1902929">
    <property type="term" value="C:plasma membrane of growing cell tip"/>
    <property type="evidence" value="ECO:0007669"/>
    <property type="project" value="TreeGrafter"/>
</dbReference>
<gene>
    <name evidence="6" type="primary">Mo03091</name>
    <name evidence="6" type="ORF">E5Q_03091</name>
</gene>
<dbReference type="PANTHER" id="PTHR31778:SF2">
    <property type="entry name" value="BUD SITE SELECTION PROTEIN RAX2"/>
    <property type="match status" value="1"/>
</dbReference>
<dbReference type="Gene3D" id="2.30.30.40">
    <property type="entry name" value="SH3 Domains"/>
    <property type="match status" value="1"/>
</dbReference>
<dbReference type="RefSeq" id="XP_014568046.1">
    <property type="nucleotide sequence ID" value="XM_014712560.1"/>
</dbReference>
<dbReference type="InterPro" id="IPR048266">
    <property type="entry name" value="Rax2-like_second"/>
</dbReference>
<accession>G7E0R4</accession>
<dbReference type="HOGENOM" id="CLU_005863_0_0_1"/>
<dbReference type="OMA" id="ININSWY"/>
<evidence type="ECO:0000313" key="7">
    <source>
        <dbReference type="Proteomes" id="UP000009131"/>
    </source>
</evidence>
<dbReference type="Pfam" id="PF20842">
    <property type="entry name" value="Rax2_2"/>
    <property type="match status" value="1"/>
</dbReference>
<dbReference type="eggNOG" id="ENOG502QQZD">
    <property type="taxonomic scope" value="Eukaryota"/>
</dbReference>
<keyword evidence="4" id="KW-0812">Transmembrane</keyword>
<dbReference type="SUPFAM" id="SSF50044">
    <property type="entry name" value="SH3-domain"/>
    <property type="match status" value="1"/>
</dbReference>
<dbReference type="Pfam" id="PF07653">
    <property type="entry name" value="SH3_2"/>
    <property type="match status" value="1"/>
</dbReference>
<dbReference type="EMBL" id="BABT02000090">
    <property type="protein sequence ID" value="GAA96424.1"/>
    <property type="molecule type" value="Genomic_DNA"/>
</dbReference>
<dbReference type="InterPro" id="IPR024982">
    <property type="entry name" value="Rax2-like_C"/>
</dbReference>
<keyword evidence="7" id="KW-1185">Reference proteome</keyword>
<sequence length="1430" mass="146700">MANTTTPGLASLSNTSAAQGPQVNIKALGGKLAVLGHFSGIQLFTPSKTDAAGQAIGWASNGASTFFSRTTDGALTPLGSTDAQGSINTICTFPSSGLVVLAGHFEQIQGVPALSIASYDPSTNAFSALGTGIDDPNGSVLTLYCDDEHQIVYAGGQFASPGASSNIAAWTFNTSTWSALQGLPTGLFDGQVKSISPFIDGTSLLIGGNFSVPYGPDSTATKIISPDGTPLVPTISSGTGSSSATIPSMSGSSSPAGHSQPAGNNAASSTYGGAANAPSASPAAGGTSSIGAEPASSSQSPIASLGSSLAPVSIACSEISGGPPTGQTGFSDPNAISCPAGVDGPGSTWLLADGSPGMLTVRLPQTVQAGGLRLGNTFLEGRGLTQFSVIALPSSQTLTLTYNSVPSDPNSTTETCNTSCPLAHDASLPYQDFLFPPGTAISGFQLNMQGWAGPGAGLHLLQLLSTGSDVYASGIQSWTCSTGIGAQRASSDVQLNTDLTLSNHMNIAADELAALPSAELVMTPYVAQSGNYDLTINAPPCAALGHCDHAAVTIAVISTATGHTLATQSILLQPQAKLWKVYSGFLRTNENAKPISVVLRPQYSGSLVKRDLRSALSATSLHLMAVTPNGSSANAVGLALFQYDTSNGVQSADGAVSQSTPFDDIGLAISAGASITSIVVADDNKHILLAGDFVYTNASSAASESILVLSANAGPSSSDSGLQGSVDSIVAYAGQVFAAGQFTQTFSGAPSNLDGLAQRAYASDSDVWAPLPSGGPSTAPTLLAISSDGHEAAILVASSGALSSFSPVSGTWSSVHALLLGNVTAMSSMSTDAFDKSSPTYLAGSIRAASQSSASQSAFLEQTSQGRNQLLPIESLGLSAATSSHVNALETLVTRAQTLKHSVRAFSRELFGHTRNLRARASIPSAPIPASLFSNVSAPEVAAAVFWSNHSHETMILGGDFIAQDGSVSLLAFDIHTNASTSFGQAIVGSVRSLSITENLLYVGGDFHNDATGSQGFSAYELNTLQWSPMAQALQPYDASDVIVNAVSYNPRDQSTVLVGGLFESAGAMPCYSICSWDENAKQWSSMRNGLQGYVSDIAWAVSGKDAVAYVVGSFTLNTTSNIAQWDAQAADWANMPPSDLPGPASAVTVDDYQVGKVFIAGASSDDALPYLSFFNGQSFLSIATPFSNGGVIQHMSVLPMSSLHESNGLLEQDRMLFVTGYLPSAFGNLSAALFDGDQWYPYLQTTTSDGTIGAIASLSFPAPLDSLFSHHRLSDAAIIAISIAISLGVIMAGVSFILGILALITSRQRKQAQKHKALRDADMSKSPVVIASMKAMAAQAIASGKEDNESCASSIMTAEPDEAVRQTSAEEDSPPVVMHARCAFDAEVPGELSLAEGEEVIVLQGQANEQWVYVASDTGNGIVPRNHLL</sequence>
<feature type="transmembrane region" description="Helical" evidence="4">
    <location>
        <begin position="1277"/>
        <end position="1305"/>
    </location>
</feature>
<comment type="caution">
    <text evidence="6">The sequence shown here is derived from an EMBL/GenBank/DDBJ whole genome shotgun (WGS) entry which is preliminary data.</text>
</comment>
<dbReference type="Pfam" id="PF12768">
    <property type="entry name" value="Rax2"/>
    <property type="match status" value="2"/>
</dbReference>
<dbReference type="PANTHER" id="PTHR31778">
    <property type="entry name" value="BUD SITE SELECTION PROTEIN RAX2"/>
    <property type="match status" value="1"/>
</dbReference>
<dbReference type="PROSITE" id="PS50002">
    <property type="entry name" value="SH3"/>
    <property type="match status" value="1"/>
</dbReference>
<dbReference type="FunCoup" id="G7E0R4">
    <property type="interactions" value="5"/>
</dbReference>
<feature type="compositionally biased region" description="Low complexity" evidence="3">
    <location>
        <begin position="233"/>
        <end position="263"/>
    </location>
</feature>
<organism evidence="6 7">
    <name type="scientific">Mixia osmundae (strain CBS 9802 / IAM 14324 / JCM 22182 / KY 12970)</name>
    <dbReference type="NCBI Taxonomy" id="764103"/>
    <lineage>
        <taxon>Eukaryota</taxon>
        <taxon>Fungi</taxon>
        <taxon>Dikarya</taxon>
        <taxon>Basidiomycota</taxon>
        <taxon>Pucciniomycotina</taxon>
        <taxon>Mixiomycetes</taxon>
        <taxon>Mixiales</taxon>
        <taxon>Mixiaceae</taxon>
        <taxon>Mixia</taxon>
    </lineage>
</organism>
<evidence type="ECO:0000256" key="3">
    <source>
        <dbReference type="SAM" id="MobiDB-lite"/>
    </source>
</evidence>
<dbReference type="InterPro" id="IPR048265">
    <property type="entry name" value="Rax2-like_third"/>
</dbReference>
<evidence type="ECO:0000256" key="1">
    <source>
        <dbReference type="ARBA" id="ARBA00022443"/>
    </source>
</evidence>
<dbReference type="InterPro" id="IPR015915">
    <property type="entry name" value="Kelch-typ_b-propeller"/>
</dbReference>
<reference evidence="6 7" key="2">
    <citation type="journal article" date="2012" name="Open Biol.">
        <title>Characteristics of nucleosomes and linker DNA regions on the genome of the basidiomycete Mixia osmundae revealed by mono- and dinucleosome mapping.</title>
        <authorList>
            <person name="Nishida H."/>
            <person name="Kondo S."/>
            <person name="Matsumoto T."/>
            <person name="Suzuki Y."/>
            <person name="Yoshikawa H."/>
            <person name="Taylor T.D."/>
            <person name="Sugiyama J."/>
        </authorList>
    </citation>
    <scope>NUCLEOTIDE SEQUENCE [LARGE SCALE GENOMIC DNA]</scope>
    <source>
        <strain evidence="7">CBS 9802 / IAM 14324 / JCM 22182 / KY 12970</strain>
    </source>
</reference>
<dbReference type="InterPro" id="IPR001452">
    <property type="entry name" value="SH3_domain"/>
</dbReference>
<dbReference type="InterPro" id="IPR011043">
    <property type="entry name" value="Gal_Oxase/kelch_b-propeller"/>
</dbReference>
<feature type="region of interest" description="Disordered" evidence="3">
    <location>
        <begin position="221"/>
        <end position="303"/>
    </location>
</feature>